<reference evidence="7" key="1">
    <citation type="submission" date="2025-08" db="UniProtKB">
        <authorList>
            <consortium name="RefSeq"/>
        </authorList>
    </citation>
    <scope>IDENTIFICATION</scope>
    <source>
        <strain evidence="7">11010-0011.00</strain>
        <tissue evidence="7">Whole body</tissue>
    </source>
</reference>
<evidence type="ECO:0000256" key="1">
    <source>
        <dbReference type="ARBA" id="ARBA00023157"/>
    </source>
</evidence>
<keyword evidence="6" id="KW-1185">Reference proteome</keyword>
<dbReference type="PROSITE" id="PS00135">
    <property type="entry name" value="TRYPSIN_SER"/>
    <property type="match status" value="1"/>
</dbReference>
<dbReference type="PANTHER" id="PTHR24256">
    <property type="entry name" value="TRYPTASE-RELATED"/>
    <property type="match status" value="1"/>
</dbReference>
<dbReference type="InterPro" id="IPR051487">
    <property type="entry name" value="Ser/Thr_Proteases_Immune/Dev"/>
</dbReference>
<keyword evidence="4" id="KW-0732">Signal</keyword>
<sequence>MKGIMVLLLAIFASTLAFKDSPKMSNAVVLYNEHGRITNGTLAVKGQFPYLVRIRLYSFANKINQCSGSIISSIWVLTAAHCFGNINYCDIYFGEISEKTARFQHRVYNKSFVLHPEYDGGSKHNDAAMIIIPRISFSKYVNKIELANEAKHANLTGWRAYAPGWGARNDTPIVSKHLYYINVTIADDELCEAFHYFQPSQLCVSTAHNQSTCRGDSGGPLTLHKGNFLAGISSYGGPSCLNNVPQVFTRVTKIFTWIRDVMDIVS</sequence>
<dbReference type="InterPro" id="IPR033116">
    <property type="entry name" value="TRYPSIN_SER"/>
</dbReference>
<keyword evidence="3" id="KW-0378">Hydrolase</keyword>
<feature type="signal peptide" evidence="4">
    <location>
        <begin position="1"/>
        <end position="17"/>
    </location>
</feature>
<keyword evidence="3" id="KW-0645">Protease</keyword>
<dbReference type="PROSITE" id="PS00134">
    <property type="entry name" value="TRYPSIN_HIS"/>
    <property type="match status" value="1"/>
</dbReference>
<dbReference type="PROSITE" id="PS50240">
    <property type="entry name" value="TRYPSIN_DOM"/>
    <property type="match status" value="1"/>
</dbReference>
<dbReference type="Pfam" id="PF00089">
    <property type="entry name" value="Trypsin"/>
    <property type="match status" value="1"/>
</dbReference>
<dbReference type="Gene3D" id="2.40.10.10">
    <property type="entry name" value="Trypsin-like serine proteases"/>
    <property type="match status" value="1"/>
</dbReference>
<evidence type="ECO:0000313" key="7">
    <source>
        <dbReference type="RefSeq" id="XP_030377734.1"/>
    </source>
</evidence>
<dbReference type="GO" id="GO:0006508">
    <property type="term" value="P:proteolysis"/>
    <property type="evidence" value="ECO:0007669"/>
    <property type="project" value="UniProtKB-KW"/>
</dbReference>
<dbReference type="FunFam" id="2.40.10.10:FF:000068">
    <property type="entry name" value="transmembrane protease serine 2"/>
    <property type="match status" value="1"/>
</dbReference>
<dbReference type="OrthoDB" id="5565075at2759"/>
<comment type="similarity">
    <text evidence="2">Belongs to the peptidase S1 family. CLIP subfamily.</text>
</comment>
<keyword evidence="3" id="KW-0720">Serine protease</keyword>
<gene>
    <name evidence="7" type="primary">LOC115626489</name>
</gene>
<dbReference type="GeneID" id="115626489"/>
<dbReference type="SUPFAM" id="SSF50494">
    <property type="entry name" value="Trypsin-like serine proteases"/>
    <property type="match status" value="1"/>
</dbReference>
<organism evidence="6 7">
    <name type="scientific">Drosophila lebanonensis</name>
    <name type="common">Fruit fly</name>
    <name type="synonym">Scaptodrosophila lebanonensis</name>
    <dbReference type="NCBI Taxonomy" id="7225"/>
    <lineage>
        <taxon>Eukaryota</taxon>
        <taxon>Metazoa</taxon>
        <taxon>Ecdysozoa</taxon>
        <taxon>Arthropoda</taxon>
        <taxon>Hexapoda</taxon>
        <taxon>Insecta</taxon>
        <taxon>Pterygota</taxon>
        <taxon>Neoptera</taxon>
        <taxon>Endopterygota</taxon>
        <taxon>Diptera</taxon>
        <taxon>Brachycera</taxon>
        <taxon>Muscomorpha</taxon>
        <taxon>Ephydroidea</taxon>
        <taxon>Drosophilidae</taxon>
        <taxon>Scaptodrosophila</taxon>
    </lineage>
</organism>
<feature type="chain" id="PRO_5026793045" evidence="4">
    <location>
        <begin position="18"/>
        <end position="266"/>
    </location>
</feature>
<evidence type="ECO:0000313" key="6">
    <source>
        <dbReference type="Proteomes" id="UP000504634"/>
    </source>
</evidence>
<name>A0A6J2TNV9_DROLE</name>
<dbReference type="InterPro" id="IPR001314">
    <property type="entry name" value="Peptidase_S1A"/>
</dbReference>
<dbReference type="InterPro" id="IPR009003">
    <property type="entry name" value="Peptidase_S1_PA"/>
</dbReference>
<dbReference type="PRINTS" id="PR00722">
    <property type="entry name" value="CHYMOTRYPSIN"/>
</dbReference>
<dbReference type="CDD" id="cd00190">
    <property type="entry name" value="Tryp_SPc"/>
    <property type="match status" value="1"/>
</dbReference>
<evidence type="ECO:0000259" key="5">
    <source>
        <dbReference type="PROSITE" id="PS50240"/>
    </source>
</evidence>
<dbReference type="InterPro" id="IPR043504">
    <property type="entry name" value="Peptidase_S1_PA_chymotrypsin"/>
</dbReference>
<accession>A0A6J2TNV9</accession>
<keyword evidence="1" id="KW-1015">Disulfide bond</keyword>
<protein>
    <submittedName>
        <fullName evidence="7">Serine protease 1-like</fullName>
    </submittedName>
</protein>
<evidence type="ECO:0000256" key="2">
    <source>
        <dbReference type="ARBA" id="ARBA00024195"/>
    </source>
</evidence>
<evidence type="ECO:0000256" key="3">
    <source>
        <dbReference type="RuleBase" id="RU363034"/>
    </source>
</evidence>
<dbReference type="SMART" id="SM00020">
    <property type="entry name" value="Tryp_SPc"/>
    <property type="match status" value="1"/>
</dbReference>
<dbReference type="Proteomes" id="UP000504634">
    <property type="component" value="Unplaced"/>
</dbReference>
<proteinExistence type="inferred from homology"/>
<evidence type="ECO:0000256" key="4">
    <source>
        <dbReference type="SAM" id="SignalP"/>
    </source>
</evidence>
<feature type="domain" description="Peptidase S1" evidence="5">
    <location>
        <begin position="37"/>
        <end position="263"/>
    </location>
</feature>
<dbReference type="InterPro" id="IPR018114">
    <property type="entry name" value="TRYPSIN_HIS"/>
</dbReference>
<dbReference type="GO" id="GO:0004252">
    <property type="term" value="F:serine-type endopeptidase activity"/>
    <property type="evidence" value="ECO:0007669"/>
    <property type="project" value="InterPro"/>
</dbReference>
<dbReference type="AlphaFoldDB" id="A0A6J2TNV9"/>
<dbReference type="InterPro" id="IPR001254">
    <property type="entry name" value="Trypsin_dom"/>
</dbReference>
<dbReference type="RefSeq" id="XP_030377734.1">
    <property type="nucleotide sequence ID" value="XM_030521874.1"/>
</dbReference>